<gene>
    <name evidence="1" type="ORF">M427DRAFT_56008</name>
</gene>
<dbReference type="AlphaFoldDB" id="A0A139AI62"/>
<proteinExistence type="predicted"/>
<evidence type="ECO:0008006" key="3">
    <source>
        <dbReference type="Google" id="ProtNLM"/>
    </source>
</evidence>
<dbReference type="OrthoDB" id="10394033at2759"/>
<reference evidence="1 2" key="1">
    <citation type="journal article" date="2015" name="Genome Biol. Evol.">
        <title>Phylogenomic analyses indicate that early fungi evolved digesting cell walls of algal ancestors of land plants.</title>
        <authorList>
            <person name="Chang Y."/>
            <person name="Wang S."/>
            <person name="Sekimoto S."/>
            <person name="Aerts A.L."/>
            <person name="Choi C."/>
            <person name="Clum A."/>
            <person name="LaButti K.M."/>
            <person name="Lindquist E.A."/>
            <person name="Yee Ngan C."/>
            <person name="Ohm R.A."/>
            <person name="Salamov A.A."/>
            <person name="Grigoriev I.V."/>
            <person name="Spatafora J.W."/>
            <person name="Berbee M.L."/>
        </authorList>
    </citation>
    <scope>NUCLEOTIDE SEQUENCE [LARGE SCALE GENOMIC DNA]</scope>
    <source>
        <strain evidence="1 2">JEL478</strain>
    </source>
</reference>
<evidence type="ECO:0000313" key="2">
    <source>
        <dbReference type="Proteomes" id="UP000070544"/>
    </source>
</evidence>
<keyword evidence="2" id="KW-1185">Reference proteome</keyword>
<sequence length="174" mass="17947">MGPSNSYVLNAFIHTHDRSPLHGATLASVAIHSAIAGAYAGALVGGAYGWWTKNAAGAALVGAGKGTGLGGALAATYVASQWFASNYIRDTEDAWNAPFGGAAVGAILGAASGRPTRFFIFPMVGAAVALAHQRVVEVLVEQPLSREGESLIPSQRGIWRDGFWAPGWKGVNQA</sequence>
<name>A0A139AI62_GONPJ</name>
<protein>
    <recommendedName>
        <fullName evidence="3">NADH-ubiquinone oxidoreductase subunit B14.7</fullName>
    </recommendedName>
</protein>
<organism evidence="1 2">
    <name type="scientific">Gonapodya prolifera (strain JEL478)</name>
    <name type="common">Monoblepharis prolifera</name>
    <dbReference type="NCBI Taxonomy" id="1344416"/>
    <lineage>
        <taxon>Eukaryota</taxon>
        <taxon>Fungi</taxon>
        <taxon>Fungi incertae sedis</taxon>
        <taxon>Chytridiomycota</taxon>
        <taxon>Chytridiomycota incertae sedis</taxon>
        <taxon>Monoblepharidomycetes</taxon>
        <taxon>Monoblepharidales</taxon>
        <taxon>Gonapodyaceae</taxon>
        <taxon>Gonapodya</taxon>
    </lineage>
</organism>
<accession>A0A139AI62</accession>
<dbReference type="EMBL" id="KQ965756">
    <property type="protein sequence ID" value="KXS16113.1"/>
    <property type="molecule type" value="Genomic_DNA"/>
</dbReference>
<evidence type="ECO:0000313" key="1">
    <source>
        <dbReference type="EMBL" id="KXS16113.1"/>
    </source>
</evidence>
<dbReference type="Proteomes" id="UP000070544">
    <property type="component" value="Unassembled WGS sequence"/>
</dbReference>